<dbReference type="EMBL" id="GG692431">
    <property type="protein sequence ID" value="EER38583.1"/>
    <property type="molecule type" value="Genomic_DNA"/>
</dbReference>
<dbReference type="VEuPathDB" id="FungiDB:HCDG_07452"/>
<accession>C6HMY6</accession>
<proteinExistence type="predicted"/>
<gene>
    <name evidence="1" type="ORF">HCDG_07452</name>
</gene>
<organism evidence="1 2">
    <name type="scientific">Ajellomyces capsulatus (strain H143)</name>
    <name type="common">Darling's disease fungus</name>
    <name type="synonym">Histoplasma capsulatum</name>
    <dbReference type="NCBI Taxonomy" id="544712"/>
    <lineage>
        <taxon>Eukaryota</taxon>
        <taxon>Fungi</taxon>
        <taxon>Dikarya</taxon>
        <taxon>Ascomycota</taxon>
        <taxon>Pezizomycotina</taxon>
        <taxon>Eurotiomycetes</taxon>
        <taxon>Eurotiomycetidae</taxon>
        <taxon>Onygenales</taxon>
        <taxon>Ajellomycetaceae</taxon>
        <taxon>Histoplasma</taxon>
    </lineage>
</organism>
<sequence length="180" mass="20072">MADGSWSLEKSRVPQLARCQPEIACWRTLHKPVSKAGICLGGESKLRRHPPTYSGQSISERYYAPPLSNNKQLQLQVVACVQLSVDTDPWDVNGKPELGPSHQPWRAYWPPNLSCVSERELSAKPWLTWKHDPAKMNNKPWYDWVRPDLDLAPSEGWCPTSCVYCGGKGCGPRSTGAEGA</sequence>
<name>C6HMY6_AJECH</name>
<evidence type="ECO:0000313" key="1">
    <source>
        <dbReference type="EMBL" id="EER38583.1"/>
    </source>
</evidence>
<dbReference type="OMA" id="EIACWRT"/>
<dbReference type="HOGENOM" id="CLU_1503050_0_0_1"/>
<evidence type="ECO:0000313" key="2">
    <source>
        <dbReference type="Proteomes" id="UP000002624"/>
    </source>
</evidence>
<dbReference type="AlphaFoldDB" id="C6HMY6"/>
<dbReference type="OrthoDB" id="4175433at2759"/>
<dbReference type="Proteomes" id="UP000002624">
    <property type="component" value="Unassembled WGS sequence"/>
</dbReference>
<protein>
    <submittedName>
        <fullName evidence="1">Uncharacterized protein</fullName>
    </submittedName>
</protein>
<reference evidence="2" key="1">
    <citation type="submission" date="2009-05" db="EMBL/GenBank/DDBJ databases">
        <title>The genome sequence of Ajellomyces capsulatus strain H143.</title>
        <authorList>
            <person name="Champion M."/>
            <person name="Cuomo C.A."/>
            <person name="Ma L.-J."/>
            <person name="Henn M.R."/>
            <person name="Sil A."/>
            <person name="Goldman B."/>
            <person name="Young S.K."/>
            <person name="Kodira C.D."/>
            <person name="Zeng Q."/>
            <person name="Koehrsen M."/>
            <person name="Alvarado L."/>
            <person name="Berlin A.M."/>
            <person name="Borenstein D."/>
            <person name="Chen Z."/>
            <person name="Engels R."/>
            <person name="Freedman E."/>
            <person name="Gellesch M."/>
            <person name="Goldberg J."/>
            <person name="Griggs A."/>
            <person name="Gujja S."/>
            <person name="Heiman D.I."/>
            <person name="Hepburn T.A."/>
            <person name="Howarth C."/>
            <person name="Jen D."/>
            <person name="Larson L."/>
            <person name="Lewis B."/>
            <person name="Mehta T."/>
            <person name="Park D."/>
            <person name="Pearson M."/>
            <person name="Roberts A."/>
            <person name="Saif S."/>
            <person name="Shea T.D."/>
            <person name="Shenoy N."/>
            <person name="Sisk P."/>
            <person name="Stolte C."/>
            <person name="Sykes S."/>
            <person name="Walk T."/>
            <person name="White J."/>
            <person name="Yandava C."/>
            <person name="Klein B."/>
            <person name="McEwen J.G."/>
            <person name="Puccia R."/>
            <person name="Goldman G.H."/>
            <person name="Felipe M.S."/>
            <person name="Nino-Vega G."/>
            <person name="San-Blas G."/>
            <person name="Taylor J.W."/>
            <person name="Mendoza L."/>
            <person name="Galagan J.E."/>
            <person name="Nusbaum C."/>
            <person name="Birren B.W."/>
        </authorList>
    </citation>
    <scope>NUCLEOTIDE SEQUENCE [LARGE SCALE GENOMIC DNA]</scope>
    <source>
        <strain evidence="2">H143</strain>
    </source>
</reference>